<dbReference type="SUPFAM" id="SSF47240">
    <property type="entry name" value="Ferritin-like"/>
    <property type="match status" value="1"/>
</dbReference>
<dbReference type="AlphaFoldDB" id="A0A7X5QFJ2"/>
<dbReference type="EMBL" id="PUJW01000015">
    <property type="protein sequence ID" value="NHB93434.1"/>
    <property type="molecule type" value="Genomic_DNA"/>
</dbReference>
<sequence>MQDEARHVQMGITYFRELIEKSPAKREMVIDHLTTFKKILHVNKEGINWLSDISGIPADEIETRIKNRHDNFINKIMEK</sequence>
<evidence type="ECO:0000313" key="1">
    <source>
        <dbReference type="EMBL" id="NHB93434.1"/>
    </source>
</evidence>
<name>A0A7X5QFJ2_9GAMM</name>
<comment type="caution">
    <text evidence="1">The sequence shown here is derived from an EMBL/GenBank/DDBJ whole genome shotgun (WGS) entry which is preliminary data.</text>
</comment>
<dbReference type="Proteomes" id="UP000591844">
    <property type="component" value="Unassembled WGS sequence"/>
</dbReference>
<accession>A0A7X5QFJ2</accession>
<proteinExistence type="predicted"/>
<reference evidence="1 2" key="1">
    <citation type="submission" date="2018-02" db="EMBL/GenBank/DDBJ databases">
        <authorList>
            <person name="Machado R.A."/>
        </authorList>
    </citation>
    <scope>NUCLEOTIDE SEQUENCE [LARGE SCALE GENOMIC DNA]</scope>
    <source>
        <strain evidence="1 2">DSM 19724</strain>
    </source>
</reference>
<keyword evidence="2" id="KW-1185">Reference proteome</keyword>
<organism evidence="1 2">
    <name type="scientific">Photorhabdus cinerea</name>
    <dbReference type="NCBI Taxonomy" id="471575"/>
    <lineage>
        <taxon>Bacteria</taxon>
        <taxon>Pseudomonadati</taxon>
        <taxon>Pseudomonadota</taxon>
        <taxon>Gammaproteobacteria</taxon>
        <taxon>Enterobacterales</taxon>
        <taxon>Morganellaceae</taxon>
        <taxon>Photorhabdus</taxon>
    </lineage>
</organism>
<dbReference type="InterPro" id="IPR009078">
    <property type="entry name" value="Ferritin-like_SF"/>
</dbReference>
<gene>
    <name evidence="1" type="ORF">C5469_15330</name>
</gene>
<evidence type="ECO:0008006" key="3">
    <source>
        <dbReference type="Google" id="ProtNLM"/>
    </source>
</evidence>
<protein>
    <recommendedName>
        <fullName evidence="3">Ferritin-like domain-containing protein</fullName>
    </recommendedName>
</protein>
<evidence type="ECO:0000313" key="2">
    <source>
        <dbReference type="Proteomes" id="UP000591844"/>
    </source>
</evidence>
<dbReference type="RefSeq" id="WP_166308328.1">
    <property type="nucleotide sequence ID" value="NZ_CAWPIB010000015.1"/>
</dbReference>